<dbReference type="AlphaFoldDB" id="M0AQU3"/>
<keyword evidence="2" id="KW-1185">Reference proteome</keyword>
<evidence type="ECO:0000313" key="1">
    <source>
        <dbReference type="EMBL" id="ELZ01066.1"/>
    </source>
</evidence>
<dbReference type="Proteomes" id="UP000011693">
    <property type="component" value="Unassembled WGS sequence"/>
</dbReference>
<comment type="caution">
    <text evidence="1">The sequence shown here is derived from an EMBL/GenBank/DDBJ whole genome shotgun (WGS) entry which is preliminary data.</text>
</comment>
<proteinExistence type="predicted"/>
<gene>
    <name evidence="1" type="ORF">C482_07696</name>
</gene>
<reference evidence="1 2" key="1">
    <citation type="journal article" date="2014" name="PLoS Genet.">
        <title>Phylogenetically driven sequencing of extremely halophilic archaea reveals strategies for static and dynamic osmo-response.</title>
        <authorList>
            <person name="Becker E.A."/>
            <person name="Seitzer P.M."/>
            <person name="Tritt A."/>
            <person name="Larsen D."/>
            <person name="Krusor M."/>
            <person name="Yao A.I."/>
            <person name="Wu D."/>
            <person name="Madern D."/>
            <person name="Eisen J.A."/>
            <person name="Darling A.E."/>
            <person name="Facciotti M.T."/>
        </authorList>
    </citation>
    <scope>NUCLEOTIDE SEQUENCE [LARGE SCALE GENOMIC DNA]</scope>
    <source>
        <strain evidence="1 2">JCM 10990</strain>
    </source>
</reference>
<evidence type="ECO:0000313" key="2">
    <source>
        <dbReference type="Proteomes" id="UP000011693"/>
    </source>
</evidence>
<dbReference type="EMBL" id="AOIN01000046">
    <property type="protein sequence ID" value="ELZ01066.1"/>
    <property type="molecule type" value="Genomic_DNA"/>
</dbReference>
<accession>M0AQU3</accession>
<organism evidence="1 2">
    <name type="scientific">Natrialba chahannaoensis JCM 10990</name>
    <dbReference type="NCBI Taxonomy" id="1227492"/>
    <lineage>
        <taxon>Archaea</taxon>
        <taxon>Methanobacteriati</taxon>
        <taxon>Methanobacteriota</taxon>
        <taxon>Stenosarchaea group</taxon>
        <taxon>Halobacteria</taxon>
        <taxon>Halobacteriales</taxon>
        <taxon>Natrialbaceae</taxon>
        <taxon>Natrialba</taxon>
    </lineage>
</organism>
<protein>
    <submittedName>
        <fullName evidence="1">Uncharacterized protein</fullName>
    </submittedName>
</protein>
<sequence>MIIVLEFHFKWQIVFGVLLIVDCVVDLWTLSSLNRNSICRTYWNIVAGGLKRSFKEPVISPKMCDRTVVLLVSGWIVRDPDPFGFIMID</sequence>
<name>M0AQU3_9EURY</name>